<reference evidence="11 12" key="1">
    <citation type="submission" date="2023-10" db="EMBL/GenBank/DDBJ databases">
        <authorList>
            <person name="Botero Cardona J."/>
        </authorList>
    </citation>
    <scope>NUCLEOTIDE SEQUENCE [LARGE SCALE GENOMIC DNA]</scope>
    <source>
        <strain evidence="11 12">R-53137</strain>
    </source>
</reference>
<dbReference type="GO" id="GO:0004399">
    <property type="term" value="F:histidinol dehydrogenase activity"/>
    <property type="evidence" value="ECO:0007669"/>
    <property type="project" value="UniProtKB-EC"/>
</dbReference>
<keyword evidence="8" id="KW-0520">NAD</keyword>
<evidence type="ECO:0000313" key="12">
    <source>
        <dbReference type="Proteomes" id="UP001314262"/>
    </source>
</evidence>
<dbReference type="PRINTS" id="PR00083">
    <property type="entry name" value="HOLDHDRGNASE"/>
</dbReference>
<name>A0ABN9YMQ5_9LACO</name>
<dbReference type="PANTHER" id="PTHR21256:SF2">
    <property type="entry name" value="HISTIDINE BIOSYNTHESIS TRIFUNCTIONAL PROTEIN"/>
    <property type="match status" value="1"/>
</dbReference>
<keyword evidence="5 8" id="KW-0862">Zinc</keyword>
<evidence type="ECO:0000256" key="10">
    <source>
        <dbReference type="RuleBase" id="RU004175"/>
    </source>
</evidence>
<dbReference type="Pfam" id="PF00815">
    <property type="entry name" value="Histidinol_dh"/>
    <property type="match status" value="1"/>
</dbReference>
<dbReference type="HAMAP" id="MF_01024">
    <property type="entry name" value="HisD"/>
    <property type="match status" value="1"/>
</dbReference>
<dbReference type="PANTHER" id="PTHR21256">
    <property type="entry name" value="HISTIDINOL DEHYDROGENASE HDH"/>
    <property type="match status" value="1"/>
</dbReference>
<evidence type="ECO:0000256" key="7">
    <source>
        <dbReference type="ARBA" id="ARBA00049489"/>
    </source>
</evidence>
<dbReference type="Proteomes" id="UP001314262">
    <property type="component" value="Unassembled WGS sequence"/>
</dbReference>
<protein>
    <recommendedName>
        <fullName evidence="3 8">Histidinol dehydrogenase</fullName>
        <shortName evidence="8">HDH</shortName>
        <ecNumber evidence="3 8">1.1.1.23</ecNumber>
    </recommendedName>
</protein>
<dbReference type="EC" id="1.1.1.23" evidence="3 8"/>
<sequence length="428" mass="45916">MKIIEKMTPTALAELRQRSDTNRQDEVLTQQVQDIIATVQKKGDQALKEYSQAFDRVQLNDLRVPAAAIQAAFDQVDEKVVTALKEAAENIRSFHQLERAQSFEDKSRPGVIRGTKVTPLAAVGIYVPGGTAAYPSSVLMNAIPAKIAGVNQIVMVTPPQAKGINPAVLVAASIAGVDEIYQIGGAQAIAALAFGTETIPQVDKITGPGNAYVAEAKRQVYGTVAIDMIAGPSEIAILADETANAKNVAADLLSQAEHDVRAQAMLVTNSADLAQGVMKEVDEQLAKLPRREIASQSIANNGVIYLVETVQEMLDTMNKLAPEHLEIQLKNPSSYLDQIQNAGSVFLGPLASEPLGDYLAGPNHILPTGGTARFSSALGVWDFQKKIQYLEYDQKALVKDAPFVTALAREEGLEGHARAIESRVNADD</sequence>
<feature type="active site" description="Proton acceptor" evidence="8">
    <location>
        <position position="324"/>
    </location>
</feature>
<evidence type="ECO:0000256" key="9">
    <source>
        <dbReference type="PIRNR" id="PIRNR000099"/>
    </source>
</evidence>
<keyword evidence="4 8" id="KW-0479">Metal-binding</keyword>
<keyword evidence="6 8" id="KW-0560">Oxidoreductase</keyword>
<evidence type="ECO:0000256" key="6">
    <source>
        <dbReference type="ARBA" id="ARBA00023002"/>
    </source>
</evidence>
<comment type="cofactor">
    <cofactor evidence="8">
        <name>Zn(2+)</name>
        <dbReference type="ChEBI" id="CHEBI:29105"/>
    </cofactor>
    <text evidence="8">Binds 1 zinc ion per subunit.</text>
</comment>
<dbReference type="CDD" id="cd06572">
    <property type="entry name" value="Histidinol_dh"/>
    <property type="match status" value="1"/>
</dbReference>
<dbReference type="InterPro" id="IPR016161">
    <property type="entry name" value="Ald_DH/histidinol_DH"/>
</dbReference>
<comment type="pathway">
    <text evidence="8">Amino-acid biosynthesis; L-histidine biosynthesis; L-histidine from 5-phospho-alpha-D-ribose 1-diphosphate: step 9/9.</text>
</comment>
<dbReference type="InterPro" id="IPR022695">
    <property type="entry name" value="Histidinol_DH_monofunct"/>
</dbReference>
<evidence type="ECO:0000256" key="8">
    <source>
        <dbReference type="HAMAP-Rule" id="MF_01024"/>
    </source>
</evidence>
<feature type="binding site" evidence="8">
    <location>
        <position position="416"/>
    </location>
    <ligand>
        <name>substrate</name>
    </ligand>
</feature>
<feature type="binding site" evidence="8">
    <location>
        <position position="126"/>
    </location>
    <ligand>
        <name>NAD(+)</name>
        <dbReference type="ChEBI" id="CHEBI:57540"/>
    </ligand>
</feature>
<dbReference type="EMBL" id="CAUZLT010000001">
    <property type="protein sequence ID" value="CAK1224094.1"/>
    <property type="molecule type" value="Genomic_DNA"/>
</dbReference>
<keyword evidence="8" id="KW-0368">Histidine biosynthesis</keyword>
<accession>A0ABN9YMQ5</accession>
<comment type="caution">
    <text evidence="11">The sequence shown here is derived from an EMBL/GenBank/DDBJ whole genome shotgun (WGS) entry which is preliminary data.</text>
</comment>
<feature type="binding site" evidence="8">
    <location>
        <position position="258"/>
    </location>
    <ligand>
        <name>substrate</name>
    </ligand>
</feature>
<dbReference type="Gene3D" id="3.40.50.1980">
    <property type="entry name" value="Nitrogenase molybdenum iron protein domain"/>
    <property type="match status" value="2"/>
</dbReference>
<comment type="function">
    <text evidence="1 8">Catalyzes the sequential NAD-dependent oxidations of L-histidinol to L-histidinaldehyde and then to L-histidine.</text>
</comment>
<dbReference type="InterPro" id="IPR001692">
    <property type="entry name" value="Histidinol_DH_CS"/>
</dbReference>
<feature type="active site" description="Proton acceptor" evidence="8">
    <location>
        <position position="323"/>
    </location>
</feature>
<feature type="binding site" evidence="8">
    <location>
        <position position="233"/>
    </location>
    <ligand>
        <name>substrate</name>
    </ligand>
</feature>
<dbReference type="RefSeq" id="WP_338347365.1">
    <property type="nucleotide sequence ID" value="NZ_CAUZLT010000001.1"/>
</dbReference>
<organism evidence="11 12">
    <name type="scientific">Fructobacillus tropaeoli</name>
    <dbReference type="NCBI Taxonomy" id="709323"/>
    <lineage>
        <taxon>Bacteria</taxon>
        <taxon>Bacillati</taxon>
        <taxon>Bacillota</taxon>
        <taxon>Bacilli</taxon>
        <taxon>Lactobacillales</taxon>
        <taxon>Lactobacillaceae</taxon>
        <taxon>Fructobacillus</taxon>
    </lineage>
</organism>
<evidence type="ECO:0000256" key="1">
    <source>
        <dbReference type="ARBA" id="ARBA00003850"/>
    </source>
</evidence>
<comment type="catalytic activity">
    <reaction evidence="7 8">
        <text>L-histidinol + 2 NAD(+) + H2O = L-histidine + 2 NADH + 3 H(+)</text>
        <dbReference type="Rhea" id="RHEA:20641"/>
        <dbReference type="ChEBI" id="CHEBI:15377"/>
        <dbReference type="ChEBI" id="CHEBI:15378"/>
        <dbReference type="ChEBI" id="CHEBI:57540"/>
        <dbReference type="ChEBI" id="CHEBI:57595"/>
        <dbReference type="ChEBI" id="CHEBI:57699"/>
        <dbReference type="ChEBI" id="CHEBI:57945"/>
        <dbReference type="EC" id="1.1.1.23"/>
    </reaction>
</comment>
<feature type="binding site" evidence="8">
    <location>
        <position position="357"/>
    </location>
    <ligand>
        <name>Zn(2+)</name>
        <dbReference type="ChEBI" id="CHEBI:29105"/>
    </ligand>
</feature>
<feature type="binding site" evidence="8">
    <location>
        <position position="210"/>
    </location>
    <ligand>
        <name>NAD(+)</name>
        <dbReference type="ChEBI" id="CHEBI:57540"/>
    </ligand>
</feature>
<evidence type="ECO:0000256" key="3">
    <source>
        <dbReference type="ARBA" id="ARBA00012965"/>
    </source>
</evidence>
<keyword evidence="12" id="KW-1185">Reference proteome</keyword>
<dbReference type="Gene3D" id="1.20.5.1300">
    <property type="match status" value="1"/>
</dbReference>
<evidence type="ECO:0000256" key="4">
    <source>
        <dbReference type="ARBA" id="ARBA00022723"/>
    </source>
</evidence>
<dbReference type="SUPFAM" id="SSF53720">
    <property type="entry name" value="ALDH-like"/>
    <property type="match status" value="1"/>
</dbReference>
<evidence type="ECO:0000256" key="2">
    <source>
        <dbReference type="ARBA" id="ARBA00010178"/>
    </source>
</evidence>
<gene>
    <name evidence="8" type="primary">hisD</name>
    <name evidence="11" type="ORF">R53137_KAKDMLNK_00032</name>
</gene>
<evidence type="ECO:0000256" key="5">
    <source>
        <dbReference type="ARBA" id="ARBA00022833"/>
    </source>
</evidence>
<comment type="similarity">
    <text evidence="2 8 9 10">Belongs to the histidinol dehydrogenase family.</text>
</comment>
<dbReference type="PIRSF" id="PIRSF000099">
    <property type="entry name" value="Histidinol_dh"/>
    <property type="match status" value="1"/>
</dbReference>
<evidence type="ECO:0000313" key="11">
    <source>
        <dbReference type="EMBL" id="CAK1224094.1"/>
    </source>
</evidence>
<feature type="binding site" evidence="8">
    <location>
        <position position="324"/>
    </location>
    <ligand>
        <name>substrate</name>
    </ligand>
</feature>
<feature type="binding site" evidence="8">
    <location>
        <position position="255"/>
    </location>
    <ligand>
        <name>Zn(2+)</name>
        <dbReference type="ChEBI" id="CHEBI:29105"/>
    </ligand>
</feature>
<feature type="binding site" evidence="8">
    <location>
        <position position="187"/>
    </location>
    <ligand>
        <name>NAD(+)</name>
        <dbReference type="ChEBI" id="CHEBI:57540"/>
    </ligand>
</feature>
<dbReference type="NCBIfam" id="TIGR00069">
    <property type="entry name" value="hisD"/>
    <property type="match status" value="1"/>
</dbReference>
<dbReference type="InterPro" id="IPR012131">
    <property type="entry name" value="Hstdl_DH"/>
</dbReference>
<dbReference type="PROSITE" id="PS00611">
    <property type="entry name" value="HISOL_DEHYDROGENASE"/>
    <property type="match status" value="1"/>
</dbReference>
<feature type="binding site" evidence="8">
    <location>
        <position position="411"/>
    </location>
    <ligand>
        <name>substrate</name>
    </ligand>
</feature>
<feature type="binding site" evidence="8">
    <location>
        <position position="357"/>
    </location>
    <ligand>
        <name>substrate</name>
    </ligand>
</feature>
<feature type="binding site" evidence="8">
    <location>
        <position position="416"/>
    </location>
    <ligand>
        <name>Zn(2+)</name>
        <dbReference type="ChEBI" id="CHEBI:29105"/>
    </ligand>
</feature>
<feature type="binding site" evidence="8">
    <location>
        <position position="258"/>
    </location>
    <ligand>
        <name>Zn(2+)</name>
        <dbReference type="ChEBI" id="CHEBI:29105"/>
    </ligand>
</feature>
<keyword evidence="8" id="KW-0028">Amino-acid biosynthesis</keyword>
<feature type="binding site" evidence="8">
    <location>
        <position position="255"/>
    </location>
    <ligand>
        <name>substrate</name>
    </ligand>
</feature>
<proteinExistence type="inferred from homology"/>